<evidence type="ECO:0000313" key="2">
    <source>
        <dbReference type="EMBL" id="SJN22130.1"/>
    </source>
</evidence>
<accession>A0A1R4IQF4</accession>
<gene>
    <name evidence="2" type="ORF">FM125_03985</name>
</gene>
<feature type="region of interest" description="Disordered" evidence="1">
    <location>
        <begin position="41"/>
        <end position="64"/>
    </location>
</feature>
<dbReference type="EMBL" id="FUKP01000023">
    <property type="protein sequence ID" value="SJN22130.1"/>
    <property type="molecule type" value="Genomic_DNA"/>
</dbReference>
<sequence>MVDMRALPILRSERDGPHPRRAAVLTAGAVAAALALVGCSPAGTESREPDGPPTTAAPEPTRDPAAVVHEVDGEQVLDALLGSGRKDAGTLIEEHPDRAWTDELRLEQQAEQLADFDPPSQVEDPLACRSLGEHAAQILREDGVTAVTAGTQPVDGLDASRTHYTGSGTLEVYVLEDSTARESLEAALTGLRLSCEYNFQTPEFDTVGWDGERVRMATGKKVDGIDELAVELHSADANILVLHQASLSQTGGKVSDPDPEDEETVRSLAEYVHAQSTDVLDLLTDEDSRARGVVAETPTVDSARAAADDAGHRHEHPTDDGNPALTLPQDEVDRILRRHADGFDAPQTDAASELAEIPREESEESVNQDHPECADHLAQRLEEADPDSTRAAIARRTVSFEGVRKPPQEMVGLLVAPDMESAAAWEGLLLHEIQDRCGDLRNRGSGDSAGVPVDVDGARFQKALAYHPDAEVNAVVGRYGTVLAVGVSVVPPAEGTGPVKQAHEHREEAVTGPLAAVLEDAVAAGTPADG</sequence>
<reference evidence="2 3" key="1">
    <citation type="submission" date="2017-02" db="EMBL/GenBank/DDBJ databases">
        <authorList>
            <person name="Peterson S.W."/>
        </authorList>
    </citation>
    <scope>NUCLEOTIDE SEQUENCE [LARGE SCALE GENOMIC DNA]</scope>
    <source>
        <strain evidence="2 3">2B3F</strain>
    </source>
</reference>
<feature type="region of interest" description="Disordered" evidence="1">
    <location>
        <begin position="295"/>
        <end position="326"/>
    </location>
</feature>
<organism evidence="2 3">
    <name type="scientific">Micrococcus lylae</name>
    <dbReference type="NCBI Taxonomy" id="1273"/>
    <lineage>
        <taxon>Bacteria</taxon>
        <taxon>Bacillati</taxon>
        <taxon>Actinomycetota</taxon>
        <taxon>Actinomycetes</taxon>
        <taxon>Micrococcales</taxon>
        <taxon>Micrococcaceae</taxon>
        <taxon>Micrococcus</taxon>
    </lineage>
</organism>
<feature type="region of interest" description="Disordered" evidence="1">
    <location>
        <begin position="342"/>
        <end position="370"/>
    </location>
</feature>
<protein>
    <submittedName>
        <fullName evidence="2">Uncharacterized protein</fullName>
    </submittedName>
</protein>
<feature type="compositionally biased region" description="Basic and acidic residues" evidence="1">
    <location>
        <begin position="306"/>
        <end position="319"/>
    </location>
</feature>
<evidence type="ECO:0000313" key="3">
    <source>
        <dbReference type="Proteomes" id="UP000196230"/>
    </source>
</evidence>
<proteinExistence type="predicted"/>
<name>A0A1R4IQF4_9MICC</name>
<dbReference type="Proteomes" id="UP000196230">
    <property type="component" value="Unassembled WGS sequence"/>
</dbReference>
<evidence type="ECO:0000256" key="1">
    <source>
        <dbReference type="SAM" id="MobiDB-lite"/>
    </source>
</evidence>
<dbReference type="AlphaFoldDB" id="A0A1R4IQF4"/>